<feature type="compositionally biased region" description="Polar residues" evidence="1">
    <location>
        <begin position="24"/>
        <end position="42"/>
    </location>
</feature>
<dbReference type="Pfam" id="PF00578">
    <property type="entry name" value="AhpC-TSA"/>
    <property type="match status" value="1"/>
</dbReference>
<name>A0A5M6CZF1_9BACT</name>
<evidence type="ECO:0000313" key="4">
    <source>
        <dbReference type="Proteomes" id="UP000323426"/>
    </source>
</evidence>
<dbReference type="AlphaFoldDB" id="A0A5M6CZF1"/>
<feature type="domain" description="Thioredoxin" evidence="2">
    <location>
        <begin position="49"/>
        <end position="182"/>
    </location>
</feature>
<comment type="caution">
    <text evidence="3">The sequence shown here is derived from an EMBL/GenBank/DDBJ whole genome shotgun (WGS) entry which is preliminary data.</text>
</comment>
<feature type="region of interest" description="Disordered" evidence="1">
    <location>
        <begin position="24"/>
        <end position="55"/>
    </location>
</feature>
<protein>
    <submittedName>
        <fullName evidence="3">Redoxin domain-containing protein</fullName>
    </submittedName>
</protein>
<dbReference type="InterPro" id="IPR013766">
    <property type="entry name" value="Thioredoxin_domain"/>
</dbReference>
<evidence type="ECO:0000259" key="2">
    <source>
        <dbReference type="PROSITE" id="PS51352"/>
    </source>
</evidence>
<evidence type="ECO:0000313" key="3">
    <source>
        <dbReference type="EMBL" id="KAA5540591.1"/>
    </source>
</evidence>
<dbReference type="PROSITE" id="PS51352">
    <property type="entry name" value="THIOREDOXIN_2"/>
    <property type="match status" value="1"/>
</dbReference>
<evidence type="ECO:0000256" key="1">
    <source>
        <dbReference type="SAM" id="MobiDB-lite"/>
    </source>
</evidence>
<reference evidence="3 4" key="1">
    <citation type="submission" date="2019-09" db="EMBL/GenBank/DDBJ databases">
        <title>Genome sequence and assembly of Adhaeribacter sp.</title>
        <authorList>
            <person name="Chhetri G."/>
        </authorList>
    </citation>
    <scope>NUCLEOTIDE SEQUENCE [LARGE SCALE GENOMIC DNA]</scope>
    <source>
        <strain evidence="3 4">DK36</strain>
    </source>
</reference>
<sequence length="182" mass="20418">MKRSYHLIKIFLFAAVITSCNNPQSKVPESQETATQNSQSPVSAPPQATEAATDLPQLPLTKLDGTKLMANNLTGKTILFFFQPDCDHCQRETAQIRENLQAFRDYQVYFITNYPQDALTKFAQEYKLAFEPNFVFAQASIEDILNTVGPMESPSMFIYTAEGRLVKAFKGETPITQILPAL</sequence>
<dbReference type="PROSITE" id="PS51257">
    <property type="entry name" value="PROKAR_LIPOPROTEIN"/>
    <property type="match status" value="1"/>
</dbReference>
<dbReference type="InterPro" id="IPR000866">
    <property type="entry name" value="AhpC/TSA"/>
</dbReference>
<dbReference type="RefSeq" id="WP_150092251.1">
    <property type="nucleotide sequence ID" value="NZ_VWSF01000026.1"/>
</dbReference>
<dbReference type="EMBL" id="VWSF01000026">
    <property type="protein sequence ID" value="KAA5540591.1"/>
    <property type="molecule type" value="Genomic_DNA"/>
</dbReference>
<gene>
    <name evidence="3" type="ORF">F0145_22525</name>
</gene>
<dbReference type="Gene3D" id="3.40.30.10">
    <property type="entry name" value="Glutaredoxin"/>
    <property type="match status" value="1"/>
</dbReference>
<dbReference type="GO" id="GO:0016491">
    <property type="term" value="F:oxidoreductase activity"/>
    <property type="evidence" value="ECO:0007669"/>
    <property type="project" value="InterPro"/>
</dbReference>
<organism evidence="3 4">
    <name type="scientific">Adhaeribacter rhizoryzae</name>
    <dbReference type="NCBI Taxonomy" id="2607907"/>
    <lineage>
        <taxon>Bacteria</taxon>
        <taxon>Pseudomonadati</taxon>
        <taxon>Bacteroidota</taxon>
        <taxon>Cytophagia</taxon>
        <taxon>Cytophagales</taxon>
        <taxon>Hymenobacteraceae</taxon>
        <taxon>Adhaeribacter</taxon>
    </lineage>
</organism>
<keyword evidence="4" id="KW-1185">Reference proteome</keyword>
<dbReference type="Proteomes" id="UP000323426">
    <property type="component" value="Unassembled WGS sequence"/>
</dbReference>
<dbReference type="GO" id="GO:0016209">
    <property type="term" value="F:antioxidant activity"/>
    <property type="evidence" value="ECO:0007669"/>
    <property type="project" value="InterPro"/>
</dbReference>
<dbReference type="InterPro" id="IPR036249">
    <property type="entry name" value="Thioredoxin-like_sf"/>
</dbReference>
<accession>A0A5M6CZF1</accession>
<dbReference type="SUPFAM" id="SSF52833">
    <property type="entry name" value="Thioredoxin-like"/>
    <property type="match status" value="1"/>
</dbReference>
<proteinExistence type="predicted"/>